<accession>A0A811UEF2</accession>
<gene>
    <name evidence="2" type="ORF">CCAP1982_LOCUS5080</name>
</gene>
<reference evidence="2" key="1">
    <citation type="submission" date="2020-11" db="EMBL/GenBank/DDBJ databases">
        <authorList>
            <person name="Whitehead M."/>
        </authorList>
    </citation>
    <scope>NUCLEOTIDE SEQUENCE</scope>
    <source>
        <strain evidence="2">EGII</strain>
    </source>
</reference>
<keyword evidence="3" id="KW-1185">Reference proteome</keyword>
<name>A0A811UEF2_CERCA</name>
<dbReference type="AlphaFoldDB" id="A0A811UEF2"/>
<proteinExistence type="predicted"/>
<dbReference type="Proteomes" id="UP000606786">
    <property type="component" value="Unassembled WGS sequence"/>
</dbReference>
<dbReference type="OrthoDB" id="3936150at2759"/>
<evidence type="ECO:0000313" key="2">
    <source>
        <dbReference type="EMBL" id="CAD6996406.1"/>
    </source>
</evidence>
<dbReference type="EMBL" id="CAJHJT010000001">
    <property type="protein sequence ID" value="CAD6996406.1"/>
    <property type="molecule type" value="Genomic_DNA"/>
</dbReference>
<evidence type="ECO:0000313" key="3">
    <source>
        <dbReference type="Proteomes" id="UP000606786"/>
    </source>
</evidence>
<comment type="caution">
    <text evidence="2">The sequence shown here is derived from an EMBL/GenBank/DDBJ whole genome shotgun (WGS) entry which is preliminary data.</text>
</comment>
<organism evidence="2 3">
    <name type="scientific">Ceratitis capitata</name>
    <name type="common">Mediterranean fruit fly</name>
    <name type="synonym">Tephritis capitata</name>
    <dbReference type="NCBI Taxonomy" id="7213"/>
    <lineage>
        <taxon>Eukaryota</taxon>
        <taxon>Metazoa</taxon>
        <taxon>Ecdysozoa</taxon>
        <taxon>Arthropoda</taxon>
        <taxon>Hexapoda</taxon>
        <taxon>Insecta</taxon>
        <taxon>Pterygota</taxon>
        <taxon>Neoptera</taxon>
        <taxon>Endopterygota</taxon>
        <taxon>Diptera</taxon>
        <taxon>Brachycera</taxon>
        <taxon>Muscomorpha</taxon>
        <taxon>Tephritoidea</taxon>
        <taxon>Tephritidae</taxon>
        <taxon>Ceratitis</taxon>
        <taxon>Ceratitis</taxon>
    </lineage>
</organism>
<feature type="region of interest" description="Disordered" evidence="1">
    <location>
        <begin position="31"/>
        <end position="51"/>
    </location>
</feature>
<protein>
    <submittedName>
        <fullName evidence="2">(Mediterranean fruit fly) hypothetical protein</fullName>
    </submittedName>
</protein>
<evidence type="ECO:0000256" key="1">
    <source>
        <dbReference type="SAM" id="MobiDB-lite"/>
    </source>
</evidence>
<sequence>MSRDRKYSRYDTKEREELLLNPPAKVQIVQRSGGEGKQRYEAIPAADDSGLDDRNATITSWLLDKPLELQERPTVGEDYLKQLMGGIYLPIVCICNE</sequence>